<dbReference type="SUPFAM" id="SSF46785">
    <property type="entry name" value="Winged helix' DNA-binding domain"/>
    <property type="match status" value="1"/>
</dbReference>
<dbReference type="GO" id="GO:0003677">
    <property type="term" value="F:DNA binding"/>
    <property type="evidence" value="ECO:0007669"/>
    <property type="project" value="UniProtKB-KW"/>
</dbReference>
<dbReference type="InterPro" id="IPR036390">
    <property type="entry name" value="WH_DNA-bd_sf"/>
</dbReference>
<dbReference type="InterPro" id="IPR036388">
    <property type="entry name" value="WH-like_DNA-bd_sf"/>
</dbReference>
<dbReference type="OrthoDB" id="9800966at2"/>
<dbReference type="STRING" id="361279.SAMN05421663_10698"/>
<dbReference type="EMBL" id="FMZB01000006">
    <property type="protein sequence ID" value="SDD05017.1"/>
    <property type="molecule type" value="Genomic_DNA"/>
</dbReference>
<dbReference type="Proteomes" id="UP000198666">
    <property type="component" value="Unassembled WGS sequence"/>
</dbReference>
<dbReference type="PANTHER" id="PTHR33204">
    <property type="entry name" value="TRANSCRIPTIONAL REGULATOR, MARR FAMILY"/>
    <property type="match status" value="1"/>
</dbReference>
<evidence type="ECO:0000259" key="4">
    <source>
        <dbReference type="PROSITE" id="PS51118"/>
    </source>
</evidence>
<accession>A0A1G6RM39</accession>
<organism evidence="5 6">
    <name type="scientific">Terribacillus halophilus</name>
    <dbReference type="NCBI Taxonomy" id="361279"/>
    <lineage>
        <taxon>Bacteria</taxon>
        <taxon>Bacillati</taxon>
        <taxon>Bacillota</taxon>
        <taxon>Bacilli</taxon>
        <taxon>Bacillales</taxon>
        <taxon>Bacillaceae</taxon>
        <taxon>Terribacillus</taxon>
    </lineage>
</organism>
<name>A0A1G6RM39_9BACI</name>
<protein>
    <submittedName>
        <fullName evidence="5">DNA-binding transcriptional regulator, HxlR family</fullName>
    </submittedName>
</protein>
<dbReference type="PROSITE" id="PS51118">
    <property type="entry name" value="HTH_HXLR"/>
    <property type="match status" value="1"/>
</dbReference>
<evidence type="ECO:0000256" key="2">
    <source>
        <dbReference type="ARBA" id="ARBA00023125"/>
    </source>
</evidence>
<evidence type="ECO:0000256" key="1">
    <source>
        <dbReference type="ARBA" id="ARBA00023015"/>
    </source>
</evidence>
<dbReference type="Gene3D" id="1.10.10.10">
    <property type="entry name" value="Winged helix-like DNA-binding domain superfamily/Winged helix DNA-binding domain"/>
    <property type="match status" value="1"/>
</dbReference>
<dbReference type="AlphaFoldDB" id="A0A1G6RM39"/>
<proteinExistence type="predicted"/>
<keyword evidence="6" id="KW-1185">Reference proteome</keyword>
<keyword evidence="2 5" id="KW-0238">DNA-binding</keyword>
<keyword evidence="1" id="KW-0805">Transcription regulation</keyword>
<feature type="domain" description="HTH hxlR-type" evidence="4">
    <location>
        <begin position="7"/>
        <end position="105"/>
    </location>
</feature>
<evidence type="ECO:0000313" key="5">
    <source>
        <dbReference type="EMBL" id="SDD05017.1"/>
    </source>
</evidence>
<dbReference type="PANTHER" id="PTHR33204:SF1">
    <property type="entry name" value="TRANSCRIPTIONAL REGULATOR, MARR FAMILY"/>
    <property type="match status" value="1"/>
</dbReference>
<evidence type="ECO:0000256" key="3">
    <source>
        <dbReference type="ARBA" id="ARBA00023163"/>
    </source>
</evidence>
<dbReference type="InterPro" id="IPR011991">
    <property type="entry name" value="ArsR-like_HTH"/>
</dbReference>
<keyword evidence="3" id="KW-0804">Transcription</keyword>
<dbReference type="CDD" id="cd00090">
    <property type="entry name" value="HTH_ARSR"/>
    <property type="match status" value="1"/>
</dbReference>
<evidence type="ECO:0000313" key="6">
    <source>
        <dbReference type="Proteomes" id="UP000198666"/>
    </source>
</evidence>
<dbReference type="InterPro" id="IPR002577">
    <property type="entry name" value="HTH_HxlR"/>
</dbReference>
<gene>
    <name evidence="5" type="ORF">SAMN05421663_10698</name>
</gene>
<dbReference type="Pfam" id="PF01638">
    <property type="entry name" value="HxlR"/>
    <property type="match status" value="1"/>
</dbReference>
<dbReference type="RefSeq" id="WP_093727474.1">
    <property type="nucleotide sequence ID" value="NZ_FMZB01000006.1"/>
</dbReference>
<sequence>MKSAELCPRFESGMELLSKRWTGLIIFRLLEGSQRFSELESSLPISGRLLSERLKELEAAGIATRTVYPDTPVRIEYELTEKGHALRPVITSIREWAEKWITPDEPAPTKQ</sequence>
<reference evidence="6" key="1">
    <citation type="submission" date="2016-10" db="EMBL/GenBank/DDBJ databases">
        <authorList>
            <person name="Varghese N."/>
            <person name="Submissions S."/>
        </authorList>
    </citation>
    <scope>NUCLEOTIDE SEQUENCE [LARGE SCALE GENOMIC DNA]</scope>
    <source>
        <strain evidence="6">DSM 21620</strain>
    </source>
</reference>